<dbReference type="EMBL" id="CP003379">
    <property type="protein sequence ID" value="AFL86683.1"/>
    <property type="molecule type" value="Genomic_DNA"/>
</dbReference>
<dbReference type="STRING" id="926566.Terro_0334"/>
<protein>
    <submittedName>
        <fullName evidence="1">Uncharacterized protein</fullName>
    </submittedName>
</protein>
<gene>
    <name evidence="1" type="ordered locus">Terro_0334</name>
</gene>
<dbReference type="AlphaFoldDB" id="I3ZBR5"/>
<evidence type="ECO:0000313" key="1">
    <source>
        <dbReference type="EMBL" id="AFL86683.1"/>
    </source>
</evidence>
<keyword evidence="2" id="KW-1185">Reference proteome</keyword>
<evidence type="ECO:0000313" key="2">
    <source>
        <dbReference type="Proteomes" id="UP000006056"/>
    </source>
</evidence>
<dbReference type="KEGG" id="trs:Terro_0334"/>
<sequence length="68" mass="7746">MGCLEREQSHIFRIDDRYVVDKMDSASQIVVMMCGIAQPHPWFVGASGYFPRNRSVRPLAPLFCTASR</sequence>
<name>I3ZBR5_TERRK</name>
<dbReference type="HOGENOM" id="CLU_2792611_0_0_0"/>
<reference evidence="1 2" key="1">
    <citation type="submission" date="2012-06" db="EMBL/GenBank/DDBJ databases">
        <title>Complete genome of Terriglobus roseus DSM 18391.</title>
        <authorList>
            <consortium name="US DOE Joint Genome Institute (JGI-PGF)"/>
            <person name="Lucas S."/>
            <person name="Copeland A."/>
            <person name="Lapidus A."/>
            <person name="Glavina del Rio T."/>
            <person name="Dalin E."/>
            <person name="Tice H."/>
            <person name="Bruce D."/>
            <person name="Goodwin L."/>
            <person name="Pitluck S."/>
            <person name="Peters L."/>
            <person name="Mikhailova N."/>
            <person name="Munk A.C.C."/>
            <person name="Kyrpides N."/>
            <person name="Mavromatis K."/>
            <person name="Ivanova N."/>
            <person name="Brettin T."/>
            <person name="Detter J.C."/>
            <person name="Han C."/>
            <person name="Larimer F."/>
            <person name="Land M."/>
            <person name="Hauser L."/>
            <person name="Markowitz V."/>
            <person name="Cheng J.-F."/>
            <person name="Hugenholtz P."/>
            <person name="Woyke T."/>
            <person name="Wu D."/>
            <person name="Brambilla E."/>
            <person name="Klenk H.-P."/>
            <person name="Eisen J.A."/>
        </authorList>
    </citation>
    <scope>NUCLEOTIDE SEQUENCE [LARGE SCALE GENOMIC DNA]</scope>
    <source>
        <strain evidence="2">DSM 18391 / NRRL B-41598 / KBS 63</strain>
    </source>
</reference>
<proteinExistence type="predicted"/>
<dbReference type="Proteomes" id="UP000006056">
    <property type="component" value="Chromosome"/>
</dbReference>
<accession>I3ZBR5</accession>
<organism evidence="1 2">
    <name type="scientific">Terriglobus roseus (strain DSM 18391 / NRRL B-41598 / KBS 63)</name>
    <dbReference type="NCBI Taxonomy" id="926566"/>
    <lineage>
        <taxon>Bacteria</taxon>
        <taxon>Pseudomonadati</taxon>
        <taxon>Acidobacteriota</taxon>
        <taxon>Terriglobia</taxon>
        <taxon>Terriglobales</taxon>
        <taxon>Acidobacteriaceae</taxon>
        <taxon>Terriglobus</taxon>
    </lineage>
</organism>